<gene>
    <name evidence="3" type="ORF">ACEU3E_34785</name>
</gene>
<dbReference type="InterPro" id="IPR039448">
    <property type="entry name" value="Beta_helix"/>
</dbReference>
<dbReference type="Pfam" id="PF12708">
    <property type="entry name" value="Pect-lyase_RHGA_epim"/>
    <property type="match status" value="1"/>
</dbReference>
<dbReference type="InterPro" id="IPR012334">
    <property type="entry name" value="Pectin_lyas_fold"/>
</dbReference>
<proteinExistence type="predicted"/>
<dbReference type="InterPro" id="IPR006626">
    <property type="entry name" value="PbH1"/>
</dbReference>
<dbReference type="SMART" id="SM00710">
    <property type="entry name" value="PbH1"/>
    <property type="match status" value="10"/>
</dbReference>
<name>A0ABV4VCI5_9BACL</name>
<dbReference type="EMBL" id="JBHDLN010000034">
    <property type="protein sequence ID" value="MFB0847340.1"/>
    <property type="molecule type" value="Genomic_DNA"/>
</dbReference>
<evidence type="ECO:0000259" key="1">
    <source>
        <dbReference type="Pfam" id="PF12708"/>
    </source>
</evidence>
<feature type="domain" description="Right handed beta helix" evidence="2">
    <location>
        <begin position="448"/>
        <end position="602"/>
    </location>
</feature>
<dbReference type="SUPFAM" id="SSF51126">
    <property type="entry name" value="Pectin lyase-like"/>
    <property type="match status" value="1"/>
</dbReference>
<keyword evidence="4" id="KW-1185">Reference proteome</keyword>
<dbReference type="Pfam" id="PF13229">
    <property type="entry name" value="Beta_helix"/>
    <property type="match status" value="1"/>
</dbReference>
<dbReference type="Gene3D" id="2.160.20.10">
    <property type="entry name" value="Single-stranded right-handed beta-helix, Pectin lyase-like"/>
    <property type="match status" value="2"/>
</dbReference>
<evidence type="ECO:0000259" key="2">
    <source>
        <dbReference type="Pfam" id="PF13229"/>
    </source>
</evidence>
<dbReference type="InterPro" id="IPR011050">
    <property type="entry name" value="Pectin_lyase_fold/virulence"/>
</dbReference>
<evidence type="ECO:0000313" key="3">
    <source>
        <dbReference type="EMBL" id="MFB0847340.1"/>
    </source>
</evidence>
<reference evidence="3 4" key="1">
    <citation type="submission" date="2024-09" db="EMBL/GenBank/DDBJ databases">
        <authorList>
            <person name="Makale K.P.P."/>
            <person name="Makhzoum A."/>
            <person name="Rantong G."/>
            <person name="Rahube T.O."/>
        </authorList>
    </citation>
    <scope>NUCLEOTIDE SEQUENCE [LARGE SCALE GENOMIC DNA]</scope>
    <source>
        <strain evidence="3 4">KM_D13</strain>
    </source>
</reference>
<protein>
    <submittedName>
        <fullName evidence="3">Right-handed parallel beta-helix repeat-containing protein</fullName>
    </submittedName>
</protein>
<sequence length="687" mass="73853">MSYGPYPWAAPYGPTTSDPISQQTESTYLAYNKIKGFEDVGYFLVPYVVSGGYVTKNIKRNDAIDISKTVVVLDDDVDVRQTITGIRLKNANSTYFVDFYKGDYWVDTAHPPGTVGTNYLTLATVTTDAFGNVSTITDMAKPRGGFRLKSEYGLFGYLRQIYNIKDYGAAGDGIVDDTDAIILTIASATEGSVVWIPDGNYKVTRMIEVNKKIKLTGTGKLVSYIPAGGINYFYQDINYVFKITADHVTIDGLSFDNPTSAISTGGVFCLSNYLTVSNCRINNFTQPLCGGLNKTGLRVINNYITNVIGVASEAIGDGVLSFSTRSVIDGNFITVKPSTDGRTGATVDLGGFESVITNNTISGFRRNVHVELSPRSIVDSNICLGTSRWGIYVNNDTTIISNNIIQSTFLSPEPASGQIGVAIGTFESNFVNIIGNSIFAGGTNTGRGISVNGGYTNVSGNTIEGGKNAFDTFIFIESPNVHISENIMKNECVSGRGVDVINASNVSVSNNYLEKCGVHGISIRNSLNCKVNGNTSINNEFYGIAIEGNSTSCTISNNRCYDNQITKTQDYGVFIKDSIKVMVTGNNLDGNIAALSIDAASSPTALLADNYGVNPIGQITAPSFPASNVMVTNTFPFEVRVYIIGGTYTDVKLNTESIGVTTQVVLGRGDSISIMYSVAPTWKWFGL</sequence>
<feature type="domain" description="Rhamnogalacturonase A/B/Epimerase-like pectate lyase" evidence="1">
    <location>
        <begin position="162"/>
        <end position="227"/>
    </location>
</feature>
<accession>A0ABV4VCI5</accession>
<evidence type="ECO:0000313" key="4">
    <source>
        <dbReference type="Proteomes" id="UP001575622"/>
    </source>
</evidence>
<dbReference type="InterPro" id="IPR024535">
    <property type="entry name" value="RHGA/B-epi-like_pectate_lyase"/>
</dbReference>
<comment type="caution">
    <text evidence="3">The sequence shown here is derived from an EMBL/GenBank/DDBJ whole genome shotgun (WGS) entry which is preliminary data.</text>
</comment>
<dbReference type="Proteomes" id="UP001575622">
    <property type="component" value="Unassembled WGS sequence"/>
</dbReference>
<organism evidence="3 4">
    <name type="scientific">Paenibacillus oleatilyticus</name>
    <dbReference type="NCBI Taxonomy" id="2594886"/>
    <lineage>
        <taxon>Bacteria</taxon>
        <taxon>Bacillati</taxon>
        <taxon>Bacillota</taxon>
        <taxon>Bacilli</taxon>
        <taxon>Bacillales</taxon>
        <taxon>Paenibacillaceae</taxon>
        <taxon>Paenibacillus</taxon>
    </lineage>
</organism>